<reference evidence="1 2" key="1">
    <citation type="submission" date="2024-11" db="EMBL/GenBank/DDBJ databases">
        <title>Chromosome-level genome assembly of Eucalyptus globulus Labill. provides insights into its genome evolution.</title>
        <authorList>
            <person name="Li X."/>
        </authorList>
    </citation>
    <scope>NUCLEOTIDE SEQUENCE [LARGE SCALE GENOMIC DNA]</scope>
    <source>
        <strain evidence="1">CL2024</strain>
        <tissue evidence="1">Fresh tender leaves</tissue>
    </source>
</reference>
<comment type="caution">
    <text evidence="1">The sequence shown here is derived from an EMBL/GenBank/DDBJ whole genome shotgun (WGS) entry which is preliminary data.</text>
</comment>
<gene>
    <name evidence="1" type="ORF">ACJRO7_019773</name>
</gene>
<accession>A0ABD3KGK0</accession>
<sequence>MVPLSTTVRWLPESSVLCRRLQWPNLGKSGHHDHSVVIAPHSDDDDDRAHRRGSLDLWLVVDPPAMTLQPNSFSVAVVRVVRVATEMAITKAAVDFDPIRE</sequence>
<dbReference type="EMBL" id="JBJKBG010000005">
    <property type="protein sequence ID" value="KAL3738297.1"/>
    <property type="molecule type" value="Genomic_DNA"/>
</dbReference>
<organism evidence="1 2">
    <name type="scientific">Eucalyptus globulus</name>
    <name type="common">Tasmanian blue gum</name>
    <dbReference type="NCBI Taxonomy" id="34317"/>
    <lineage>
        <taxon>Eukaryota</taxon>
        <taxon>Viridiplantae</taxon>
        <taxon>Streptophyta</taxon>
        <taxon>Embryophyta</taxon>
        <taxon>Tracheophyta</taxon>
        <taxon>Spermatophyta</taxon>
        <taxon>Magnoliopsida</taxon>
        <taxon>eudicotyledons</taxon>
        <taxon>Gunneridae</taxon>
        <taxon>Pentapetalae</taxon>
        <taxon>rosids</taxon>
        <taxon>malvids</taxon>
        <taxon>Myrtales</taxon>
        <taxon>Myrtaceae</taxon>
        <taxon>Myrtoideae</taxon>
        <taxon>Eucalypteae</taxon>
        <taxon>Eucalyptus</taxon>
    </lineage>
</organism>
<name>A0ABD3KGK0_EUCGL</name>
<evidence type="ECO:0000313" key="2">
    <source>
        <dbReference type="Proteomes" id="UP001634007"/>
    </source>
</evidence>
<dbReference type="AlphaFoldDB" id="A0ABD3KGK0"/>
<proteinExistence type="predicted"/>
<protein>
    <submittedName>
        <fullName evidence="1">Uncharacterized protein</fullName>
    </submittedName>
</protein>
<keyword evidence="2" id="KW-1185">Reference proteome</keyword>
<evidence type="ECO:0000313" key="1">
    <source>
        <dbReference type="EMBL" id="KAL3738297.1"/>
    </source>
</evidence>
<dbReference type="Proteomes" id="UP001634007">
    <property type="component" value="Unassembled WGS sequence"/>
</dbReference>